<dbReference type="InterPro" id="IPR023213">
    <property type="entry name" value="CAT-like_dom_sf"/>
</dbReference>
<dbReference type="STRING" id="2316362.A0A4Q2DXW8"/>
<evidence type="ECO:0000259" key="8">
    <source>
        <dbReference type="PROSITE" id="PS50968"/>
    </source>
</evidence>
<evidence type="ECO:0000256" key="7">
    <source>
        <dbReference type="SAM" id="MobiDB-lite"/>
    </source>
</evidence>
<reference evidence="10 11" key="1">
    <citation type="submission" date="2019-01" db="EMBL/GenBank/DDBJ databases">
        <title>Draft genome sequence of Psathyrella aberdarensis IHI B618.</title>
        <authorList>
            <person name="Buettner E."/>
            <person name="Kellner H."/>
        </authorList>
    </citation>
    <scope>NUCLEOTIDE SEQUENCE [LARGE SCALE GENOMIC DNA]</scope>
    <source>
        <strain evidence="10 11">IHI B618</strain>
    </source>
</reference>
<gene>
    <name evidence="10" type="ORF">EST38_g1085</name>
</gene>
<dbReference type="PROSITE" id="PS00189">
    <property type="entry name" value="LIPOYL"/>
    <property type="match status" value="1"/>
</dbReference>
<evidence type="ECO:0000259" key="9">
    <source>
        <dbReference type="PROSITE" id="PS51826"/>
    </source>
</evidence>
<accession>A0A4Q2DXW8</accession>
<name>A0A4Q2DXW8_9AGAR</name>
<keyword evidence="3 6" id="KW-0450">Lipoyl</keyword>
<evidence type="ECO:0000256" key="3">
    <source>
        <dbReference type="ARBA" id="ARBA00022823"/>
    </source>
</evidence>
<comment type="caution">
    <text evidence="10">The sequence shown here is derived from an EMBL/GenBank/DDBJ whole genome shotgun (WGS) entry which is preliminary data.</text>
</comment>
<keyword evidence="2 6" id="KW-0808">Transferase</keyword>
<keyword evidence="11" id="KW-1185">Reference proteome</keyword>
<dbReference type="CDD" id="cd06849">
    <property type="entry name" value="lipoyl_domain"/>
    <property type="match status" value="1"/>
</dbReference>
<dbReference type="Pfam" id="PF00364">
    <property type="entry name" value="Biotin_lipoyl"/>
    <property type="match status" value="1"/>
</dbReference>
<dbReference type="AlphaFoldDB" id="A0A4Q2DXW8"/>
<evidence type="ECO:0000313" key="10">
    <source>
        <dbReference type="EMBL" id="RXW24731.1"/>
    </source>
</evidence>
<dbReference type="GO" id="GO:0005739">
    <property type="term" value="C:mitochondrion"/>
    <property type="evidence" value="ECO:0007669"/>
    <property type="project" value="UniProtKB-SubCell"/>
</dbReference>
<comment type="catalytic activity">
    <reaction evidence="6">
        <text>N(6)-[(R)-dihydrolipoyl]-L-lysyl-[protein] + acetyl-CoA = N(6)-[(R)-S(8)-acetyldihydrolipoyl]-L-lysyl-[protein] + CoA</text>
        <dbReference type="Rhea" id="RHEA:17017"/>
        <dbReference type="Rhea" id="RHEA-COMP:10475"/>
        <dbReference type="Rhea" id="RHEA-COMP:10478"/>
        <dbReference type="ChEBI" id="CHEBI:57287"/>
        <dbReference type="ChEBI" id="CHEBI:57288"/>
        <dbReference type="ChEBI" id="CHEBI:83100"/>
        <dbReference type="ChEBI" id="CHEBI:83111"/>
        <dbReference type="EC" id="2.3.1.12"/>
    </reaction>
</comment>
<organism evidence="10 11">
    <name type="scientific">Candolleomyces aberdarensis</name>
    <dbReference type="NCBI Taxonomy" id="2316362"/>
    <lineage>
        <taxon>Eukaryota</taxon>
        <taxon>Fungi</taxon>
        <taxon>Dikarya</taxon>
        <taxon>Basidiomycota</taxon>
        <taxon>Agaricomycotina</taxon>
        <taxon>Agaricomycetes</taxon>
        <taxon>Agaricomycetidae</taxon>
        <taxon>Agaricales</taxon>
        <taxon>Agaricineae</taxon>
        <taxon>Psathyrellaceae</taxon>
        <taxon>Candolleomyces</taxon>
    </lineage>
</organism>
<dbReference type="InterPro" id="IPR004167">
    <property type="entry name" value="PSBD"/>
</dbReference>
<dbReference type="Pfam" id="PF00198">
    <property type="entry name" value="2-oxoacid_dh"/>
    <property type="match status" value="1"/>
</dbReference>
<dbReference type="OrthoDB" id="537444at2759"/>
<dbReference type="InterPro" id="IPR045257">
    <property type="entry name" value="E2/Pdx1"/>
</dbReference>
<dbReference type="GO" id="GO:0045254">
    <property type="term" value="C:pyruvate dehydrogenase complex"/>
    <property type="evidence" value="ECO:0007669"/>
    <property type="project" value="UniProtKB-UniRule"/>
</dbReference>
<comment type="cofactor">
    <cofactor evidence="6">
        <name>(R)-lipoate</name>
        <dbReference type="ChEBI" id="CHEBI:83088"/>
    </cofactor>
    <text evidence="6">Binds 1 lipoyl cofactor covalently.</text>
</comment>
<dbReference type="SUPFAM" id="SSF51230">
    <property type="entry name" value="Single hybrid motif"/>
    <property type="match status" value="1"/>
</dbReference>
<dbReference type="InterPro" id="IPR011053">
    <property type="entry name" value="Single_hybrid_motif"/>
</dbReference>
<dbReference type="Proteomes" id="UP000290288">
    <property type="component" value="Unassembled WGS sequence"/>
</dbReference>
<evidence type="ECO:0000256" key="1">
    <source>
        <dbReference type="ARBA" id="ARBA00007317"/>
    </source>
</evidence>
<dbReference type="PANTHER" id="PTHR23151:SF90">
    <property type="entry name" value="DIHYDROLIPOYLLYSINE-RESIDUE ACETYLTRANSFERASE COMPONENT OF PYRUVATE DEHYDROGENASE COMPLEX, MITOCHONDRIAL-RELATED"/>
    <property type="match status" value="1"/>
</dbReference>
<comment type="similarity">
    <text evidence="1 6">Belongs to the 2-oxoacid dehydrogenase family.</text>
</comment>
<dbReference type="SUPFAM" id="SSF47005">
    <property type="entry name" value="Peripheral subunit-binding domain of 2-oxo acid dehydrogenase complex"/>
    <property type="match status" value="1"/>
</dbReference>
<feature type="domain" description="Lipoyl-binding" evidence="8">
    <location>
        <begin position="22"/>
        <end position="98"/>
    </location>
</feature>
<dbReference type="GO" id="GO:0004742">
    <property type="term" value="F:dihydrolipoyllysine-residue acetyltransferase activity"/>
    <property type="evidence" value="ECO:0007669"/>
    <property type="project" value="UniProtKB-UniRule"/>
</dbReference>
<feature type="compositionally biased region" description="Basic and acidic residues" evidence="7">
    <location>
        <begin position="120"/>
        <end position="135"/>
    </location>
</feature>
<evidence type="ECO:0000313" key="11">
    <source>
        <dbReference type="Proteomes" id="UP000290288"/>
    </source>
</evidence>
<dbReference type="SUPFAM" id="SSF52777">
    <property type="entry name" value="CoA-dependent acyltransferases"/>
    <property type="match status" value="1"/>
</dbReference>
<dbReference type="NCBIfam" id="TIGR01349">
    <property type="entry name" value="PDHac_trf_mito"/>
    <property type="match status" value="1"/>
</dbReference>
<protein>
    <recommendedName>
        <fullName evidence="6">Acetyltransferase component of pyruvate dehydrogenase complex</fullName>
        <ecNumber evidence="6">2.3.1.12</ecNumber>
    </recommendedName>
</protein>
<dbReference type="EMBL" id="SDEE01000014">
    <property type="protein sequence ID" value="RXW24731.1"/>
    <property type="molecule type" value="Genomic_DNA"/>
</dbReference>
<dbReference type="InterPro" id="IPR036625">
    <property type="entry name" value="E3-bd_dom_sf"/>
</dbReference>
<dbReference type="Gene3D" id="2.40.50.100">
    <property type="match status" value="1"/>
</dbReference>
<dbReference type="Pfam" id="PF02817">
    <property type="entry name" value="E3_binding"/>
    <property type="match status" value="1"/>
</dbReference>
<dbReference type="PROSITE" id="PS51826">
    <property type="entry name" value="PSBD"/>
    <property type="match status" value="1"/>
</dbReference>
<keyword evidence="4" id="KW-0809">Transit peptide</keyword>
<dbReference type="PANTHER" id="PTHR23151">
    <property type="entry name" value="DIHYDROLIPOAMIDE ACETYL/SUCCINYL-TRANSFERASE-RELATED"/>
    <property type="match status" value="1"/>
</dbReference>
<dbReference type="FunFam" id="3.30.559.10:FF:000003">
    <property type="entry name" value="Acetyltransferase component of pyruvate dehydrogenase complex"/>
    <property type="match status" value="1"/>
</dbReference>
<dbReference type="InterPro" id="IPR000089">
    <property type="entry name" value="Biotin_lipoyl"/>
</dbReference>
<dbReference type="Gene3D" id="3.30.559.10">
    <property type="entry name" value="Chloramphenicol acetyltransferase-like domain"/>
    <property type="match status" value="1"/>
</dbReference>
<evidence type="ECO:0000256" key="4">
    <source>
        <dbReference type="ARBA" id="ARBA00022946"/>
    </source>
</evidence>
<dbReference type="PROSITE" id="PS50968">
    <property type="entry name" value="BIOTINYL_LIPOYL"/>
    <property type="match status" value="1"/>
</dbReference>
<evidence type="ECO:0000256" key="2">
    <source>
        <dbReference type="ARBA" id="ARBA00022679"/>
    </source>
</evidence>
<sequence length="451" mass="47691">MAFSLARNLSRGFHLSARRNALAQFNMPAMSPTMTEGGIASWKKKEGETFSAGDVLLEIETDKATIDVEAQDDGIVAKIVVADGSKGVPVGSVIAIIGEEGDDLSGAAALVEQAQTSAAPKEEKAPEPPKAEKAAEPTPAPSKPTPAAETKSDLPQGDRIFASPIAKKIALERGIPLAKVKGTGPSGRIIREDVENWKAPAAAAAQPTTQQPAAADLPDYVDAPVSNMRRVIGNRLTQSKQELPHYYLTAEISMDKVLKLRQVFNKTLSEKEGSAKLSVNDFIIKAVACALSDVPEANSAWLGEVIRTYKKADISVAVATPTGLITPIIKDAGSKGLASISAETKGLAKKARDGKLAPAEYQGGTFTISNLGMFGIDHFTAIINPPQSCILAVGATQAKLVPAPEEERGFKTVQVMKVTLSSDHRTVDGAVGARWLNAFKGYLENPLTFML</sequence>
<dbReference type="EC" id="2.3.1.12" evidence="6"/>
<comment type="subcellular location">
    <subcellularLocation>
        <location evidence="6">Mitochondrion</location>
    </subcellularLocation>
</comment>
<keyword evidence="5 6" id="KW-0012">Acyltransferase</keyword>
<comment type="function">
    <text evidence="6">The pyruvate dehydrogenase complex catalyzes the overall conversion of pyruvate to acetyl-CoA and CO(2).</text>
</comment>
<feature type="region of interest" description="Disordered" evidence="7">
    <location>
        <begin position="114"/>
        <end position="157"/>
    </location>
</feature>
<evidence type="ECO:0000256" key="5">
    <source>
        <dbReference type="ARBA" id="ARBA00023315"/>
    </source>
</evidence>
<dbReference type="FunFam" id="2.40.50.100:FF:000010">
    <property type="entry name" value="Acetyltransferase component of pyruvate dehydrogenase complex"/>
    <property type="match status" value="1"/>
</dbReference>
<feature type="domain" description="Peripheral subunit-binding (PSBD)" evidence="9">
    <location>
        <begin position="161"/>
        <end position="198"/>
    </location>
</feature>
<evidence type="ECO:0000256" key="6">
    <source>
        <dbReference type="RuleBase" id="RU361137"/>
    </source>
</evidence>
<dbReference type="Gene3D" id="4.10.320.10">
    <property type="entry name" value="E3-binding domain"/>
    <property type="match status" value="1"/>
</dbReference>
<dbReference type="InterPro" id="IPR006257">
    <property type="entry name" value="LAT1"/>
</dbReference>
<dbReference type="InterPro" id="IPR003016">
    <property type="entry name" value="2-oxoA_DH_lipoyl-BS"/>
</dbReference>
<dbReference type="GO" id="GO:0006086">
    <property type="term" value="P:pyruvate decarboxylation to acetyl-CoA"/>
    <property type="evidence" value="ECO:0007669"/>
    <property type="project" value="InterPro"/>
</dbReference>
<proteinExistence type="inferred from homology"/>
<dbReference type="InterPro" id="IPR001078">
    <property type="entry name" value="2-oxoacid_DH_actylTfrase"/>
</dbReference>